<dbReference type="OrthoDB" id="1166570at2759"/>
<feature type="chain" id="PRO_5024281405" description="RING-type E3 ubiquitin transferase" evidence="15">
    <location>
        <begin position="23"/>
        <end position="260"/>
    </location>
</feature>
<evidence type="ECO:0000313" key="17">
    <source>
        <dbReference type="EMBL" id="KAB2632918.1"/>
    </source>
</evidence>
<dbReference type="PANTHER" id="PTHR46279:SF31">
    <property type="entry name" value="RING-H2 FINGER PROTEIN ATL20-LIKE ISOFORM X1"/>
    <property type="match status" value="1"/>
</dbReference>
<evidence type="ECO:0000256" key="5">
    <source>
        <dbReference type="ARBA" id="ARBA00022679"/>
    </source>
</evidence>
<keyword evidence="7" id="KW-0479">Metal-binding</keyword>
<comment type="caution">
    <text evidence="17">The sequence shown here is derived from an EMBL/GenBank/DDBJ whole genome shotgun (WGS) entry which is preliminary data.</text>
</comment>
<dbReference type="EMBL" id="SMOL01000120">
    <property type="protein sequence ID" value="KAB2632918.1"/>
    <property type="molecule type" value="Genomic_DNA"/>
</dbReference>
<name>A0A5N5HZD8_9ROSA</name>
<proteinExistence type="inferred from homology"/>
<sequence length="260" mass="28865">MATLEIFTILFCLFLLPHTATTCGIPKCTAGSQPIRFPTILTLPLSGKFIVESINYRHQIISINDPNNCFPRRFLDHDISLRDSPFFYPHGLENYTFLNCSSQDVAAWTYAPISCLGSEIYKIVALQWDKPDYLSCEAVGLYCGLKSGSQTKCFGSSNSCIHSKFNTVNSRPPPIIATGLDGLIIESYPKTQLGENLELPGPKDKTCSICLGEYKPKATLRTIPACNHYFYASCVDEWLRLNATCPLCRNAPDDIKLSAS</sequence>
<evidence type="ECO:0000256" key="13">
    <source>
        <dbReference type="ARBA" id="ARBA00024209"/>
    </source>
</evidence>
<evidence type="ECO:0000256" key="6">
    <source>
        <dbReference type="ARBA" id="ARBA00022692"/>
    </source>
</evidence>
<evidence type="ECO:0000256" key="7">
    <source>
        <dbReference type="ARBA" id="ARBA00022723"/>
    </source>
</evidence>
<dbReference type="Gene3D" id="3.30.40.10">
    <property type="entry name" value="Zinc/RING finger domain, C3HC4 (zinc finger)"/>
    <property type="match status" value="1"/>
</dbReference>
<dbReference type="GO" id="GO:0008270">
    <property type="term" value="F:zinc ion binding"/>
    <property type="evidence" value="ECO:0007669"/>
    <property type="project" value="UniProtKB-KW"/>
</dbReference>
<evidence type="ECO:0000256" key="2">
    <source>
        <dbReference type="ARBA" id="ARBA00004167"/>
    </source>
</evidence>
<keyword evidence="12" id="KW-0472">Membrane</keyword>
<accession>A0A5N5HZD8</accession>
<dbReference type="GO" id="GO:0016020">
    <property type="term" value="C:membrane"/>
    <property type="evidence" value="ECO:0007669"/>
    <property type="project" value="UniProtKB-SubCell"/>
</dbReference>
<keyword evidence="10" id="KW-0862">Zinc</keyword>
<reference evidence="18" key="2">
    <citation type="submission" date="2019-10" db="EMBL/GenBank/DDBJ databases">
        <title>A de novo genome assembly of a pear dwarfing rootstock.</title>
        <authorList>
            <person name="Wang F."/>
            <person name="Wang J."/>
            <person name="Li S."/>
            <person name="Zhang Y."/>
            <person name="Fang M."/>
            <person name="Ma L."/>
            <person name="Zhao Y."/>
            <person name="Jiang S."/>
        </authorList>
    </citation>
    <scope>NUCLEOTIDE SEQUENCE [LARGE SCALE GENOMIC DNA]</scope>
</reference>
<dbReference type="InterPro" id="IPR046948">
    <property type="entry name" value="ATL20-22-like"/>
</dbReference>
<evidence type="ECO:0000256" key="10">
    <source>
        <dbReference type="ARBA" id="ARBA00022833"/>
    </source>
</evidence>
<protein>
    <recommendedName>
        <fullName evidence="4">RING-type E3 ubiquitin transferase</fullName>
        <ecNumber evidence="4">2.3.2.27</ecNumber>
    </recommendedName>
</protein>
<evidence type="ECO:0000256" key="4">
    <source>
        <dbReference type="ARBA" id="ARBA00012483"/>
    </source>
</evidence>
<dbReference type="Proteomes" id="UP000327157">
    <property type="component" value="Chromosome 6"/>
</dbReference>
<reference evidence="17 18" key="3">
    <citation type="submission" date="2019-11" db="EMBL/GenBank/DDBJ databases">
        <title>A de novo genome assembly of a pear dwarfing rootstock.</title>
        <authorList>
            <person name="Wang F."/>
            <person name="Wang J."/>
            <person name="Li S."/>
            <person name="Zhang Y."/>
            <person name="Fang M."/>
            <person name="Ma L."/>
            <person name="Zhao Y."/>
            <person name="Jiang S."/>
        </authorList>
    </citation>
    <scope>NUCLEOTIDE SEQUENCE [LARGE SCALE GENOMIC DNA]</scope>
    <source>
        <strain evidence="17">S2</strain>
        <tissue evidence="17">Leaf</tissue>
    </source>
</reference>
<evidence type="ECO:0000259" key="16">
    <source>
        <dbReference type="PROSITE" id="PS50089"/>
    </source>
</evidence>
<dbReference type="PANTHER" id="PTHR46279">
    <property type="entry name" value="RING/U-BOX SUPERFAMILY PROTEIN"/>
    <property type="match status" value="1"/>
</dbReference>
<evidence type="ECO:0000256" key="14">
    <source>
        <dbReference type="PROSITE-ProRule" id="PRU00175"/>
    </source>
</evidence>
<comment type="similarity">
    <text evidence="13">Belongs to the RING-type zinc finger family. ATL subfamily.</text>
</comment>
<dbReference type="SUPFAM" id="SSF57850">
    <property type="entry name" value="RING/U-box"/>
    <property type="match status" value="1"/>
</dbReference>
<keyword evidence="18" id="KW-1185">Reference proteome</keyword>
<dbReference type="Pfam" id="PF13639">
    <property type="entry name" value="zf-RING_2"/>
    <property type="match status" value="1"/>
</dbReference>
<keyword evidence="9" id="KW-0833">Ubl conjugation pathway</keyword>
<comment type="catalytic activity">
    <reaction evidence="1">
        <text>S-ubiquitinyl-[E2 ubiquitin-conjugating enzyme]-L-cysteine + [acceptor protein]-L-lysine = [E2 ubiquitin-conjugating enzyme]-L-cysteine + N(6)-ubiquitinyl-[acceptor protein]-L-lysine.</text>
        <dbReference type="EC" id="2.3.2.27"/>
    </reaction>
</comment>
<comment type="pathway">
    <text evidence="3">Protein modification; protein ubiquitination.</text>
</comment>
<keyword evidence="11" id="KW-1133">Transmembrane helix</keyword>
<dbReference type="SMART" id="SM00184">
    <property type="entry name" value="RING"/>
    <property type="match status" value="1"/>
</dbReference>
<evidence type="ECO:0000256" key="1">
    <source>
        <dbReference type="ARBA" id="ARBA00000900"/>
    </source>
</evidence>
<evidence type="ECO:0000313" key="18">
    <source>
        <dbReference type="Proteomes" id="UP000327157"/>
    </source>
</evidence>
<gene>
    <name evidence="17" type="ORF">D8674_029165</name>
</gene>
<dbReference type="InterPro" id="IPR001841">
    <property type="entry name" value="Znf_RING"/>
</dbReference>
<keyword evidence="15" id="KW-0732">Signal</keyword>
<dbReference type="GO" id="GO:0061630">
    <property type="term" value="F:ubiquitin protein ligase activity"/>
    <property type="evidence" value="ECO:0007669"/>
    <property type="project" value="UniProtKB-EC"/>
</dbReference>
<comment type="subcellular location">
    <subcellularLocation>
        <location evidence="2">Membrane</location>
        <topology evidence="2">Single-pass membrane protein</topology>
    </subcellularLocation>
</comment>
<feature type="domain" description="RING-type" evidence="16">
    <location>
        <begin position="207"/>
        <end position="249"/>
    </location>
</feature>
<evidence type="ECO:0000256" key="15">
    <source>
        <dbReference type="SAM" id="SignalP"/>
    </source>
</evidence>
<feature type="signal peptide" evidence="15">
    <location>
        <begin position="1"/>
        <end position="22"/>
    </location>
</feature>
<dbReference type="PROSITE" id="PS50089">
    <property type="entry name" value="ZF_RING_2"/>
    <property type="match status" value="1"/>
</dbReference>
<keyword evidence="8 14" id="KW-0863">Zinc-finger</keyword>
<evidence type="ECO:0000256" key="11">
    <source>
        <dbReference type="ARBA" id="ARBA00022989"/>
    </source>
</evidence>
<evidence type="ECO:0000256" key="3">
    <source>
        <dbReference type="ARBA" id="ARBA00004906"/>
    </source>
</evidence>
<organism evidence="17 18">
    <name type="scientific">Pyrus ussuriensis x Pyrus communis</name>
    <dbReference type="NCBI Taxonomy" id="2448454"/>
    <lineage>
        <taxon>Eukaryota</taxon>
        <taxon>Viridiplantae</taxon>
        <taxon>Streptophyta</taxon>
        <taxon>Embryophyta</taxon>
        <taxon>Tracheophyta</taxon>
        <taxon>Spermatophyta</taxon>
        <taxon>Magnoliopsida</taxon>
        <taxon>eudicotyledons</taxon>
        <taxon>Gunneridae</taxon>
        <taxon>Pentapetalae</taxon>
        <taxon>rosids</taxon>
        <taxon>fabids</taxon>
        <taxon>Rosales</taxon>
        <taxon>Rosaceae</taxon>
        <taxon>Amygdaloideae</taxon>
        <taxon>Maleae</taxon>
        <taxon>Pyrus</taxon>
    </lineage>
</organism>
<evidence type="ECO:0000256" key="9">
    <source>
        <dbReference type="ARBA" id="ARBA00022786"/>
    </source>
</evidence>
<evidence type="ECO:0000256" key="12">
    <source>
        <dbReference type="ARBA" id="ARBA00023136"/>
    </source>
</evidence>
<dbReference type="InterPro" id="IPR013083">
    <property type="entry name" value="Znf_RING/FYVE/PHD"/>
</dbReference>
<dbReference type="AlphaFoldDB" id="A0A5N5HZD8"/>
<keyword evidence="6" id="KW-0812">Transmembrane</keyword>
<dbReference type="EC" id="2.3.2.27" evidence="4"/>
<reference evidence="17 18" key="1">
    <citation type="submission" date="2019-09" db="EMBL/GenBank/DDBJ databases">
        <authorList>
            <person name="Ou C."/>
        </authorList>
    </citation>
    <scope>NUCLEOTIDE SEQUENCE [LARGE SCALE GENOMIC DNA]</scope>
    <source>
        <strain evidence="17">S2</strain>
        <tissue evidence="17">Leaf</tissue>
    </source>
</reference>
<evidence type="ECO:0000256" key="8">
    <source>
        <dbReference type="ARBA" id="ARBA00022771"/>
    </source>
</evidence>
<keyword evidence="5" id="KW-0808">Transferase</keyword>